<dbReference type="EMBL" id="JACAZH010000008">
    <property type="protein sequence ID" value="KAF7361324.1"/>
    <property type="molecule type" value="Genomic_DNA"/>
</dbReference>
<dbReference type="Proteomes" id="UP000623467">
    <property type="component" value="Unassembled WGS sequence"/>
</dbReference>
<dbReference type="AlphaFoldDB" id="A0A8H6YN15"/>
<dbReference type="OrthoDB" id="3010248at2759"/>
<organism evidence="3 4">
    <name type="scientific">Mycena sanguinolenta</name>
    <dbReference type="NCBI Taxonomy" id="230812"/>
    <lineage>
        <taxon>Eukaryota</taxon>
        <taxon>Fungi</taxon>
        <taxon>Dikarya</taxon>
        <taxon>Basidiomycota</taxon>
        <taxon>Agaricomycotina</taxon>
        <taxon>Agaricomycetes</taxon>
        <taxon>Agaricomycetidae</taxon>
        <taxon>Agaricales</taxon>
        <taxon>Marasmiineae</taxon>
        <taxon>Mycenaceae</taxon>
        <taxon>Mycena</taxon>
    </lineage>
</organism>
<name>A0A8H6YN15_9AGAR</name>
<accession>A0A8H6YN15</accession>
<evidence type="ECO:0000256" key="1">
    <source>
        <dbReference type="SAM" id="Phobius"/>
    </source>
</evidence>
<keyword evidence="1" id="KW-0812">Transmembrane</keyword>
<proteinExistence type="predicted"/>
<feature type="transmembrane region" description="Helical" evidence="1">
    <location>
        <begin position="370"/>
        <end position="391"/>
    </location>
</feature>
<comment type="caution">
    <text evidence="3">The sequence shown here is derived from an EMBL/GenBank/DDBJ whole genome shotgun (WGS) entry which is preliminary data.</text>
</comment>
<reference evidence="3" key="1">
    <citation type="submission" date="2020-05" db="EMBL/GenBank/DDBJ databases">
        <title>Mycena genomes resolve the evolution of fungal bioluminescence.</title>
        <authorList>
            <person name="Tsai I.J."/>
        </authorList>
    </citation>
    <scope>NUCLEOTIDE SEQUENCE</scope>
    <source>
        <strain evidence="3">160909Yilan</strain>
    </source>
</reference>
<sequence length="480" mass="52029">MSISAQLKLLAAIYIISLSTPSLAIISTVVCQQIMADALLQDPGLAYNDTVFWQTPANAENGSLTIFGCETYCAPGQPRMEPDCGNRLFQWLLPALFMAVSIAPPPVGWCYQVWTNLRPIADPFDAVLSVSHLLSVCQRCHRDAGTLLRKLEKRRWEGVAEVSKDGKSERAVPQRTRFIAHDKDRLQNSIALILYASLSIAPDLGFEETVSSFSALVTSSPSSFSTPALVSLVHRTASRLAEERARGLAQAWFATISCIASLILATVPALGGSSPSGAMVSAALVLAPLARDVLLSHAVGEFGSLHRVWEVLTDFVDGFHCTDGEAEQLGSALAFAGAEKKMQKLAFTAGTSWYQPRRPEQKDIRTWRHAMTVALLLADTLASFAAAAGALAAPPTYLNDRHFLMFGIVGAWMLSAITTSLLMRSYNGNFELLGFLVASKDMIVATVVPVLLLSDDVRLAEQLQALEQLLWPRWPPDSAG</sequence>
<feature type="signal peptide" evidence="2">
    <location>
        <begin position="1"/>
        <end position="24"/>
    </location>
</feature>
<keyword evidence="1" id="KW-0472">Membrane</keyword>
<keyword evidence="2" id="KW-0732">Signal</keyword>
<feature type="chain" id="PRO_5034378615" evidence="2">
    <location>
        <begin position="25"/>
        <end position="480"/>
    </location>
</feature>
<evidence type="ECO:0000256" key="2">
    <source>
        <dbReference type="SAM" id="SignalP"/>
    </source>
</evidence>
<evidence type="ECO:0000313" key="4">
    <source>
        <dbReference type="Proteomes" id="UP000623467"/>
    </source>
</evidence>
<evidence type="ECO:0000313" key="3">
    <source>
        <dbReference type="EMBL" id="KAF7361324.1"/>
    </source>
</evidence>
<gene>
    <name evidence="3" type="ORF">MSAN_01165000</name>
</gene>
<protein>
    <submittedName>
        <fullName evidence="3">Uncharacterized protein</fullName>
    </submittedName>
</protein>
<feature type="transmembrane region" description="Helical" evidence="1">
    <location>
        <begin position="403"/>
        <end position="423"/>
    </location>
</feature>
<feature type="transmembrane region" description="Helical" evidence="1">
    <location>
        <begin position="430"/>
        <end position="453"/>
    </location>
</feature>
<keyword evidence="1" id="KW-1133">Transmembrane helix</keyword>
<keyword evidence="4" id="KW-1185">Reference proteome</keyword>